<comment type="similarity">
    <text evidence="1">Belongs to the DCC1 family.</text>
</comment>
<dbReference type="eggNOG" id="KOG0798">
    <property type="taxonomic scope" value="Eukaryota"/>
</dbReference>
<dbReference type="GO" id="GO:0034088">
    <property type="term" value="P:maintenance of mitotic sister chromatid cohesion"/>
    <property type="evidence" value="ECO:0007669"/>
    <property type="project" value="TreeGrafter"/>
</dbReference>
<dbReference type="EMBL" id="CP002497">
    <property type="protein sequence ID" value="AET37537.1"/>
    <property type="molecule type" value="Genomic_DNA"/>
</dbReference>
<dbReference type="Pfam" id="PF09724">
    <property type="entry name" value="Dcc1"/>
    <property type="match status" value="1"/>
</dbReference>
<dbReference type="PANTHER" id="PTHR13395">
    <property type="entry name" value="SISTER CHROMATID COHESION PROTEIN DCC1-RELATED"/>
    <property type="match status" value="1"/>
</dbReference>
<dbReference type="GO" id="GO:0031390">
    <property type="term" value="C:Ctf18 RFC-like complex"/>
    <property type="evidence" value="ECO:0007669"/>
    <property type="project" value="EnsemblFungi"/>
</dbReference>
<protein>
    <recommendedName>
        <fullName evidence="5">Sister chromatid cohesion protein DCC1</fullName>
    </recommendedName>
</protein>
<reference evidence="4" key="1">
    <citation type="journal article" date="2012" name="G3 (Bethesda)">
        <title>Pichia sorbitophila, an interspecies yeast hybrid reveals early steps of genome resolution following polyploidization.</title>
        <authorList>
            <person name="Leh Louis V."/>
            <person name="Despons L."/>
            <person name="Friedrich A."/>
            <person name="Martin T."/>
            <person name="Durrens P."/>
            <person name="Casaregola S."/>
            <person name="Neuveglise C."/>
            <person name="Fairhead C."/>
            <person name="Marck C."/>
            <person name="Cruz J.A."/>
            <person name="Straub M.L."/>
            <person name="Kugler V."/>
            <person name="Sacerdot C."/>
            <person name="Uzunov Z."/>
            <person name="Thierry A."/>
            <person name="Weiss S."/>
            <person name="Bleykasten C."/>
            <person name="De Montigny J."/>
            <person name="Jacques N."/>
            <person name="Jung P."/>
            <person name="Lemaire M."/>
            <person name="Mallet S."/>
            <person name="Morel G."/>
            <person name="Richard G.F."/>
            <person name="Sarkar A."/>
            <person name="Savel G."/>
            <person name="Schacherer J."/>
            <person name="Seret M.L."/>
            <person name="Talla E."/>
            <person name="Samson G."/>
            <person name="Jubin C."/>
            <person name="Poulain J."/>
            <person name="Vacherie B."/>
            <person name="Barbe V."/>
            <person name="Pelletier E."/>
            <person name="Sherman D.J."/>
            <person name="Westhof E."/>
            <person name="Weissenbach J."/>
            <person name="Baret P.V."/>
            <person name="Wincker P."/>
            <person name="Gaillardin C."/>
            <person name="Dujon B."/>
            <person name="Souciet J.L."/>
        </authorList>
    </citation>
    <scope>NUCLEOTIDE SEQUENCE [LARGE SCALE GENOMIC DNA]</scope>
    <source>
        <strain evidence="4">CBS 270.75 / DBVPG 7215 / KCTC 17166 / NRRL Y-17582</strain>
    </source>
</reference>
<keyword evidence="4" id="KW-1185">Reference proteome</keyword>
<dbReference type="GO" id="GO:0034398">
    <property type="term" value="P:telomere tethering at nuclear periphery"/>
    <property type="evidence" value="ECO:0007669"/>
    <property type="project" value="EnsemblFungi"/>
</dbReference>
<gene>
    <name evidence="3" type="ordered locus">Ecym_1299</name>
</gene>
<evidence type="ECO:0000256" key="1">
    <source>
        <dbReference type="ARBA" id="ARBA00007017"/>
    </source>
</evidence>
<accession>G8JN73</accession>
<dbReference type="OMA" id="DSESWPF"/>
<proteinExistence type="inferred from homology"/>
<dbReference type="OrthoDB" id="276989at2759"/>
<dbReference type="GO" id="GO:0035753">
    <property type="term" value="P:maintenance of DNA trinucleotide repeats"/>
    <property type="evidence" value="ECO:0007669"/>
    <property type="project" value="EnsemblFungi"/>
</dbReference>
<keyword evidence="2" id="KW-0235">DNA replication</keyword>
<dbReference type="FunCoup" id="G8JN73">
    <property type="interactions" value="409"/>
</dbReference>
<dbReference type="GO" id="GO:0000785">
    <property type="term" value="C:chromatin"/>
    <property type="evidence" value="ECO:0007669"/>
    <property type="project" value="TreeGrafter"/>
</dbReference>
<evidence type="ECO:0000256" key="2">
    <source>
        <dbReference type="ARBA" id="ARBA00022705"/>
    </source>
</evidence>
<dbReference type="HOGENOM" id="CLU_034504_0_0_1"/>
<evidence type="ECO:0000313" key="3">
    <source>
        <dbReference type="EMBL" id="AET37537.1"/>
    </source>
</evidence>
<dbReference type="GeneID" id="11469670"/>
<dbReference type="GO" id="GO:0006260">
    <property type="term" value="P:DNA replication"/>
    <property type="evidence" value="ECO:0007669"/>
    <property type="project" value="UniProtKB-KW"/>
</dbReference>
<sequence>MASVNLYTELEDVGAYKLLQMTPKLLEAFQDGEVKFKAISTFSDVVLCSKNRTWVVKQRNHSNTVLLMNEFVPQEVILEDKIKTFGLSRPQGDWLGYSKQLCELEPTLVEGLIDVSELPIYQGDVGFFCSGGRKISLTELKDRSPCSEIEFYSKWYKMGGCTVKGLACLLSQDMLFRALHITLMSLLAESLDMSALSLVQVYESIAKDMVEDEGEIFNPYTKEVIETVLHKFGELNNDGDKFKLELDLISQWYGICALKRFASSEPISEDEFMIKWKSLFPPYFQCDIDLELVRGHFARPLQHKIYYLPKNTLPMDIKDRFRQLFKIQSSWELRDIVPFIEELNTKGIKIDSFITKYARRKRVGKAVIVTAR</sequence>
<dbReference type="RefSeq" id="XP_003644354.1">
    <property type="nucleotide sequence ID" value="XM_003644306.1"/>
</dbReference>
<dbReference type="InParanoid" id="G8JN73"/>
<evidence type="ECO:0008006" key="5">
    <source>
        <dbReference type="Google" id="ProtNLM"/>
    </source>
</evidence>
<dbReference type="AlphaFoldDB" id="G8JN73"/>
<dbReference type="Proteomes" id="UP000006790">
    <property type="component" value="Chromosome 1"/>
</dbReference>
<dbReference type="InterPro" id="IPR019128">
    <property type="entry name" value="Dcc1"/>
</dbReference>
<dbReference type="KEGG" id="erc:Ecym_1299"/>
<dbReference type="STRING" id="931890.G8JN73"/>
<evidence type="ECO:0000313" key="4">
    <source>
        <dbReference type="Proteomes" id="UP000006790"/>
    </source>
</evidence>
<organism evidence="3 4">
    <name type="scientific">Eremothecium cymbalariae (strain CBS 270.75 / DBVPG 7215 / KCTC 17166 / NRRL Y-17582)</name>
    <name type="common">Yeast</name>
    <dbReference type="NCBI Taxonomy" id="931890"/>
    <lineage>
        <taxon>Eukaryota</taxon>
        <taxon>Fungi</taxon>
        <taxon>Dikarya</taxon>
        <taxon>Ascomycota</taxon>
        <taxon>Saccharomycotina</taxon>
        <taxon>Saccharomycetes</taxon>
        <taxon>Saccharomycetales</taxon>
        <taxon>Saccharomycetaceae</taxon>
        <taxon>Eremothecium</taxon>
    </lineage>
</organism>
<name>G8JN73_ERECY</name>
<dbReference type="GO" id="GO:0000775">
    <property type="term" value="C:chromosome, centromeric region"/>
    <property type="evidence" value="ECO:0007669"/>
    <property type="project" value="TreeGrafter"/>
</dbReference>
<dbReference type="PANTHER" id="PTHR13395:SF6">
    <property type="entry name" value="SISTER CHROMATID COHESION PROTEIN DCC1"/>
    <property type="match status" value="1"/>
</dbReference>